<proteinExistence type="inferred from homology"/>
<dbReference type="PANTHER" id="PTHR47963:SF9">
    <property type="entry name" value="CRISPR-ASSOCIATED ENDONUCLEASE_HELICASE CAS3"/>
    <property type="match status" value="1"/>
</dbReference>
<dbReference type="InterPro" id="IPR027417">
    <property type="entry name" value="P-loop_NTPase"/>
</dbReference>
<dbReference type="EMBL" id="PJAF01000005">
    <property type="protein sequence ID" value="PKF69251.1"/>
    <property type="molecule type" value="Genomic_DNA"/>
</dbReference>
<dbReference type="InterPro" id="IPR006474">
    <property type="entry name" value="Helicase_Cas3_CRISPR-ass_core"/>
</dbReference>
<dbReference type="GO" id="GO:0003723">
    <property type="term" value="F:RNA binding"/>
    <property type="evidence" value="ECO:0007669"/>
    <property type="project" value="TreeGrafter"/>
</dbReference>
<comment type="similarity">
    <text evidence="2">In the central section; belongs to the CRISPR-associated helicase Cas3 family.</text>
</comment>
<organism evidence="12 13">
    <name type="scientific">Corynebacterium mastitidis</name>
    <dbReference type="NCBI Taxonomy" id="161890"/>
    <lineage>
        <taxon>Bacteria</taxon>
        <taxon>Bacillati</taxon>
        <taxon>Actinomycetota</taxon>
        <taxon>Actinomycetes</taxon>
        <taxon>Mycobacteriales</taxon>
        <taxon>Corynebacteriaceae</taxon>
        <taxon>Corynebacterium</taxon>
    </lineage>
</organism>
<dbReference type="Pfam" id="PF18395">
    <property type="entry name" value="Cas3_C"/>
    <property type="match status" value="1"/>
</dbReference>
<evidence type="ECO:0000313" key="13">
    <source>
        <dbReference type="Proteomes" id="UP000233249"/>
    </source>
</evidence>
<dbReference type="Pfam" id="PF00270">
    <property type="entry name" value="DEAD"/>
    <property type="match status" value="1"/>
</dbReference>
<evidence type="ECO:0000313" key="12">
    <source>
        <dbReference type="EMBL" id="PKF69251.1"/>
    </source>
</evidence>
<dbReference type="NCBIfam" id="TIGR01596">
    <property type="entry name" value="cas3_HD"/>
    <property type="match status" value="1"/>
</dbReference>
<name>A0A2N0X968_9CORY</name>
<keyword evidence="9" id="KW-0051">Antiviral defense</keyword>
<sequence>MIMMSLMELGDCGFNPVEGVEALWAKSGDETGWLSLPQHMLDAACVAGQVWDVWLADSVRALIAEKTGLTEREARALVAWLAGVHDVGKATTQFQCLIEPSAEHAHIVEGVRAAGFPLAQGLKEKKLRHELASEVILGAWLEERGVERKRASALAQIPGAHHGVATDPRLLGEAKALVARHAEPWRAAHGELICRVVEATGITREALLRVRRLHAPIQQVLTGLVVMADWIASNSQAFPMAVSGSQEERTRRGMDAVALTAPWRPRSPGALTTDDLVDAYYRASFGWPEGYQARPVQREMMRVLDEAEGPGLFIVEAPTGEGKTETALAAAQILAARTGAQGVVFAAPTMATANGLFERVLEWAQGASPTEVTSMYLGHSKSGLSEAYCNIGEDVGGEHGAVVATQWLRGNRRGVLSNFVVCTVDQVLMLALQAKYSMLRHVGLAGKIIVVDEVHAYDAYMSSYLGKALEWLRHYGASVILMSATLPVQQKAALVRAYGGTGELRSEGAYPLLTVVDKHGVREYPVAARPTEIHAQVALLADEDLIPLLTDGGCALVVCNTIRRAQETYAALDDRYPGEVELHHAAFMASDRARKEDALRAALGPRARRGEGRPERRIVVATQVVEQSLDIDADVLITDIAPMDLLIQRVGRLHRHVRPEEDRPRRWRQPQVFIRGVVEREPVPRFERGTEAIYDPALLLATMAVLERGVLSEGLRRPDDIAPLVHATYDPEAKAPEAWREAWDAARAHSAEARKRSEHRAGLYQVPGVHAAARFHSLFRRYHRGEARKGEEAGVAQVRDADPSIEVIPIMGVEYGYRPLGYEGAEIVEGATPEGPLGLRLARNTLRLPARLTRYERDFERVIDQLERETPVGWRKSHLLKGQVALVLDENREVDLAGTRLRYSEELGLEQVRNEEA</sequence>
<dbReference type="AlphaFoldDB" id="A0A2N0X968"/>
<keyword evidence="6" id="KW-0378">Hydrolase</keyword>
<dbReference type="InterPro" id="IPR006483">
    <property type="entry name" value="CRISPR-assoc_Cas3_HD"/>
</dbReference>
<evidence type="ECO:0000256" key="8">
    <source>
        <dbReference type="ARBA" id="ARBA00022840"/>
    </source>
</evidence>
<dbReference type="Gene3D" id="1.10.3210.30">
    <property type="match status" value="1"/>
</dbReference>
<dbReference type="GO" id="GO:0016787">
    <property type="term" value="F:hydrolase activity"/>
    <property type="evidence" value="ECO:0007669"/>
    <property type="project" value="UniProtKB-KW"/>
</dbReference>
<dbReference type="STRING" id="1121365.GCA_000375365_00996"/>
<evidence type="ECO:0000256" key="3">
    <source>
        <dbReference type="ARBA" id="ARBA00022722"/>
    </source>
</evidence>
<evidence type="ECO:0000256" key="6">
    <source>
        <dbReference type="ARBA" id="ARBA00022801"/>
    </source>
</evidence>
<dbReference type="PROSITE" id="PS51192">
    <property type="entry name" value="HELICASE_ATP_BIND_1"/>
    <property type="match status" value="1"/>
</dbReference>
<dbReference type="Pfam" id="PF18019">
    <property type="entry name" value="Cas3_HD"/>
    <property type="match status" value="1"/>
</dbReference>
<dbReference type="SUPFAM" id="SSF52540">
    <property type="entry name" value="P-loop containing nucleoside triphosphate hydrolases"/>
    <property type="match status" value="1"/>
</dbReference>
<keyword evidence="8" id="KW-0067">ATP-binding</keyword>
<dbReference type="Pfam" id="PF22590">
    <property type="entry name" value="Cas3-like_C_2"/>
    <property type="match status" value="1"/>
</dbReference>
<feature type="domain" description="HD Cas3-type" evidence="11">
    <location>
        <begin position="29"/>
        <end position="231"/>
    </location>
</feature>
<evidence type="ECO:0000256" key="2">
    <source>
        <dbReference type="ARBA" id="ARBA00009046"/>
    </source>
</evidence>
<evidence type="ECO:0000259" key="10">
    <source>
        <dbReference type="PROSITE" id="PS51192"/>
    </source>
</evidence>
<evidence type="ECO:0000256" key="4">
    <source>
        <dbReference type="ARBA" id="ARBA00022723"/>
    </source>
</evidence>
<keyword evidence="7" id="KW-0347">Helicase</keyword>
<keyword evidence="12" id="KW-0255">Endonuclease</keyword>
<comment type="caution">
    <text evidence="12">The sequence shown here is derived from an EMBL/GenBank/DDBJ whole genome shotgun (WGS) entry which is preliminary data.</text>
</comment>
<dbReference type="InterPro" id="IPR038257">
    <property type="entry name" value="CRISPR-assoc_Cas3_HD_sf"/>
</dbReference>
<dbReference type="InterPro" id="IPR011545">
    <property type="entry name" value="DEAD/DEAH_box_helicase_dom"/>
</dbReference>
<dbReference type="PANTHER" id="PTHR47963">
    <property type="entry name" value="DEAD-BOX ATP-DEPENDENT RNA HELICASE 47, MITOCHONDRIAL"/>
    <property type="match status" value="1"/>
</dbReference>
<dbReference type="InterPro" id="IPR054712">
    <property type="entry name" value="Cas3-like_dom"/>
</dbReference>
<evidence type="ECO:0000256" key="5">
    <source>
        <dbReference type="ARBA" id="ARBA00022741"/>
    </source>
</evidence>
<dbReference type="CDD" id="cd09641">
    <property type="entry name" value="Cas3''_I"/>
    <property type="match status" value="1"/>
</dbReference>
<keyword evidence="5" id="KW-0547">Nucleotide-binding</keyword>
<dbReference type="Gene3D" id="3.40.50.300">
    <property type="entry name" value="P-loop containing nucleotide triphosphate hydrolases"/>
    <property type="match status" value="2"/>
</dbReference>
<keyword evidence="3" id="KW-0540">Nuclease</keyword>
<reference evidence="12 13" key="1">
    <citation type="submission" date="2017-12" db="EMBL/GenBank/DDBJ databases">
        <title>Corynebacterium mastitidis 16-1433 Genome.</title>
        <authorList>
            <person name="Gulvik C.A."/>
        </authorList>
    </citation>
    <scope>NUCLEOTIDE SEQUENCE [LARGE SCALE GENOMIC DNA]</scope>
    <source>
        <strain evidence="12 13">16-1433</strain>
    </source>
</reference>
<dbReference type="SMART" id="SM00487">
    <property type="entry name" value="DEXDc"/>
    <property type="match status" value="1"/>
</dbReference>
<dbReference type="Proteomes" id="UP000233249">
    <property type="component" value="Unassembled WGS sequence"/>
</dbReference>
<protein>
    <submittedName>
        <fullName evidence="12">CRISPR-associated helicase/endonuclease Cas3</fullName>
    </submittedName>
</protein>
<dbReference type="InterPro" id="IPR050547">
    <property type="entry name" value="DEAD_box_RNA_helicases"/>
</dbReference>
<dbReference type="GO" id="GO:0005524">
    <property type="term" value="F:ATP binding"/>
    <property type="evidence" value="ECO:0007669"/>
    <property type="project" value="UniProtKB-KW"/>
</dbReference>
<evidence type="ECO:0000256" key="1">
    <source>
        <dbReference type="ARBA" id="ARBA00006847"/>
    </source>
</evidence>
<dbReference type="GO" id="GO:0004519">
    <property type="term" value="F:endonuclease activity"/>
    <property type="evidence" value="ECO:0007669"/>
    <property type="project" value="UniProtKB-KW"/>
</dbReference>
<dbReference type="GO" id="GO:0003724">
    <property type="term" value="F:RNA helicase activity"/>
    <property type="evidence" value="ECO:0007669"/>
    <property type="project" value="TreeGrafter"/>
</dbReference>
<evidence type="ECO:0000256" key="7">
    <source>
        <dbReference type="ARBA" id="ARBA00022806"/>
    </source>
</evidence>
<dbReference type="GO" id="GO:0051607">
    <property type="term" value="P:defense response to virus"/>
    <property type="evidence" value="ECO:0007669"/>
    <property type="project" value="UniProtKB-KW"/>
</dbReference>
<dbReference type="InterPro" id="IPR014001">
    <property type="entry name" value="Helicase_ATP-bd"/>
</dbReference>
<evidence type="ECO:0000259" key="11">
    <source>
        <dbReference type="PROSITE" id="PS51643"/>
    </source>
</evidence>
<dbReference type="PROSITE" id="PS51643">
    <property type="entry name" value="HD_CAS3"/>
    <property type="match status" value="1"/>
</dbReference>
<gene>
    <name evidence="12" type="ORF">CXB45_02765</name>
</gene>
<keyword evidence="4" id="KW-0479">Metal-binding</keyword>
<dbReference type="InterPro" id="IPR001650">
    <property type="entry name" value="Helicase_C-like"/>
</dbReference>
<evidence type="ECO:0000256" key="9">
    <source>
        <dbReference type="ARBA" id="ARBA00023118"/>
    </source>
</evidence>
<feature type="domain" description="Helicase ATP-binding" evidence="10">
    <location>
        <begin position="304"/>
        <end position="504"/>
    </location>
</feature>
<comment type="similarity">
    <text evidence="1">In the N-terminal section; belongs to the CRISPR-associated nuclease Cas3-HD family.</text>
</comment>
<dbReference type="InterPro" id="IPR041372">
    <property type="entry name" value="Cas3_C"/>
</dbReference>
<dbReference type="GO" id="GO:0046872">
    <property type="term" value="F:metal ion binding"/>
    <property type="evidence" value="ECO:0007669"/>
    <property type="project" value="UniProtKB-KW"/>
</dbReference>
<dbReference type="SMART" id="SM00490">
    <property type="entry name" value="HELICc"/>
    <property type="match status" value="1"/>
</dbReference>
<dbReference type="NCBIfam" id="TIGR01587">
    <property type="entry name" value="cas3_core"/>
    <property type="match status" value="1"/>
</dbReference>
<accession>A0A2N0X968</accession>